<keyword evidence="1" id="KW-0812">Transmembrane</keyword>
<organism evidence="2 3">
    <name type="scientific">Rhizophagus irregularis (strain DAOM 181602 / DAOM 197198 / MUCL 43194)</name>
    <name type="common">Arbuscular mycorrhizal fungus</name>
    <name type="synonym">Glomus intraradices</name>
    <dbReference type="NCBI Taxonomy" id="747089"/>
    <lineage>
        <taxon>Eukaryota</taxon>
        <taxon>Fungi</taxon>
        <taxon>Fungi incertae sedis</taxon>
        <taxon>Mucoromycota</taxon>
        <taxon>Glomeromycotina</taxon>
        <taxon>Glomeromycetes</taxon>
        <taxon>Glomerales</taxon>
        <taxon>Glomeraceae</taxon>
        <taxon>Rhizophagus</taxon>
    </lineage>
</organism>
<name>A0A2P4P8J7_RHIID</name>
<dbReference type="Proteomes" id="UP000018888">
    <property type="component" value="Unassembled WGS sequence"/>
</dbReference>
<proteinExistence type="predicted"/>
<sequence>MIFQNLLCAAVIFVINNIICLSYANIYSTFNCRFNFVAQSFFFFIYFLTIVE</sequence>
<gene>
    <name evidence="2" type="ORF">GLOIN_2v682267</name>
</gene>
<feature type="transmembrane region" description="Helical" evidence="1">
    <location>
        <begin position="34"/>
        <end position="51"/>
    </location>
</feature>
<accession>A0A2P4P8J7</accession>
<keyword evidence="3" id="KW-1185">Reference proteome</keyword>
<reference evidence="2 3" key="1">
    <citation type="journal article" date="2013" name="Proc. Natl. Acad. Sci. U.S.A.">
        <title>Genome of an arbuscular mycorrhizal fungus provides insight into the oldest plant symbiosis.</title>
        <authorList>
            <person name="Tisserant E."/>
            <person name="Malbreil M."/>
            <person name="Kuo A."/>
            <person name="Kohler A."/>
            <person name="Symeonidi A."/>
            <person name="Balestrini R."/>
            <person name="Charron P."/>
            <person name="Duensing N."/>
            <person name="Frei Dit Frey N."/>
            <person name="Gianinazzi-Pearson V."/>
            <person name="Gilbert L.B."/>
            <person name="Handa Y."/>
            <person name="Herr J.R."/>
            <person name="Hijri M."/>
            <person name="Koul R."/>
            <person name="Kawaguchi M."/>
            <person name="Krajinski F."/>
            <person name="Lammers P.J."/>
            <person name="Masclaux F.G."/>
            <person name="Murat C."/>
            <person name="Morin E."/>
            <person name="Ndikumana S."/>
            <person name="Pagni M."/>
            <person name="Petitpierre D."/>
            <person name="Requena N."/>
            <person name="Rosikiewicz P."/>
            <person name="Riley R."/>
            <person name="Saito K."/>
            <person name="San Clemente H."/>
            <person name="Shapiro H."/>
            <person name="van Tuinen D."/>
            <person name="Becard G."/>
            <person name="Bonfante P."/>
            <person name="Paszkowski U."/>
            <person name="Shachar-Hill Y.Y."/>
            <person name="Tuskan G.A."/>
            <person name="Young P.W."/>
            <person name="Sanders I.R."/>
            <person name="Henrissat B."/>
            <person name="Rensing S.A."/>
            <person name="Grigoriev I.V."/>
            <person name="Corradi N."/>
            <person name="Roux C."/>
            <person name="Martin F."/>
        </authorList>
    </citation>
    <scope>NUCLEOTIDE SEQUENCE [LARGE SCALE GENOMIC DNA]</scope>
    <source>
        <strain evidence="2 3">DAOM 197198</strain>
    </source>
</reference>
<protein>
    <submittedName>
        <fullName evidence="2">Uncharacterized protein</fullName>
    </submittedName>
</protein>
<evidence type="ECO:0000313" key="3">
    <source>
        <dbReference type="Proteomes" id="UP000018888"/>
    </source>
</evidence>
<evidence type="ECO:0000313" key="2">
    <source>
        <dbReference type="EMBL" id="POG61687.1"/>
    </source>
</evidence>
<reference evidence="2 3" key="2">
    <citation type="journal article" date="2018" name="New Phytol.">
        <title>High intraspecific genome diversity in the model arbuscular mycorrhizal symbiont Rhizophagus irregularis.</title>
        <authorList>
            <person name="Chen E.C.H."/>
            <person name="Morin E."/>
            <person name="Beaudet D."/>
            <person name="Noel J."/>
            <person name="Yildirir G."/>
            <person name="Ndikumana S."/>
            <person name="Charron P."/>
            <person name="St-Onge C."/>
            <person name="Giorgi J."/>
            <person name="Kruger M."/>
            <person name="Marton T."/>
            <person name="Ropars J."/>
            <person name="Grigoriev I.V."/>
            <person name="Hainaut M."/>
            <person name="Henrissat B."/>
            <person name="Roux C."/>
            <person name="Martin F."/>
            <person name="Corradi N."/>
        </authorList>
    </citation>
    <scope>NUCLEOTIDE SEQUENCE [LARGE SCALE GENOMIC DNA]</scope>
    <source>
        <strain evidence="2 3">DAOM 197198</strain>
    </source>
</reference>
<dbReference type="AlphaFoldDB" id="A0A2P4P8J7"/>
<keyword evidence="1" id="KW-0472">Membrane</keyword>
<keyword evidence="1" id="KW-1133">Transmembrane helix</keyword>
<comment type="caution">
    <text evidence="2">The sequence shown here is derived from an EMBL/GenBank/DDBJ whole genome shotgun (WGS) entry which is preliminary data.</text>
</comment>
<evidence type="ECO:0000256" key="1">
    <source>
        <dbReference type="SAM" id="Phobius"/>
    </source>
</evidence>
<dbReference type="EMBL" id="AUPC02000330">
    <property type="protein sequence ID" value="POG61687.1"/>
    <property type="molecule type" value="Genomic_DNA"/>
</dbReference>